<dbReference type="Proteomes" id="UP000036987">
    <property type="component" value="Unassembled WGS sequence"/>
</dbReference>
<protein>
    <submittedName>
        <fullName evidence="1">Uncharacterized protein</fullName>
    </submittedName>
</protein>
<dbReference type="EMBL" id="LFYR01000838">
    <property type="protein sequence ID" value="KMZ68510.1"/>
    <property type="molecule type" value="Genomic_DNA"/>
</dbReference>
<comment type="caution">
    <text evidence="1">The sequence shown here is derived from an EMBL/GenBank/DDBJ whole genome shotgun (WGS) entry which is preliminary data.</text>
</comment>
<name>A0A0K9PJU6_ZOSMR</name>
<accession>A0A0K9PJU6</accession>
<reference evidence="2" key="1">
    <citation type="journal article" date="2016" name="Nature">
        <title>The genome of the seagrass Zostera marina reveals angiosperm adaptation to the sea.</title>
        <authorList>
            <person name="Olsen J.L."/>
            <person name="Rouze P."/>
            <person name="Verhelst B."/>
            <person name="Lin Y.-C."/>
            <person name="Bayer T."/>
            <person name="Collen J."/>
            <person name="Dattolo E."/>
            <person name="De Paoli E."/>
            <person name="Dittami S."/>
            <person name="Maumus F."/>
            <person name="Michel G."/>
            <person name="Kersting A."/>
            <person name="Lauritano C."/>
            <person name="Lohaus R."/>
            <person name="Toepel M."/>
            <person name="Tonon T."/>
            <person name="Vanneste K."/>
            <person name="Amirebrahimi M."/>
            <person name="Brakel J."/>
            <person name="Bostroem C."/>
            <person name="Chovatia M."/>
            <person name="Grimwood J."/>
            <person name="Jenkins J.W."/>
            <person name="Jueterbock A."/>
            <person name="Mraz A."/>
            <person name="Stam W.T."/>
            <person name="Tice H."/>
            <person name="Bornberg-Bauer E."/>
            <person name="Green P.J."/>
            <person name="Pearson G.A."/>
            <person name="Procaccini G."/>
            <person name="Duarte C.M."/>
            <person name="Schmutz J."/>
            <person name="Reusch T.B.H."/>
            <person name="Van de Peer Y."/>
        </authorList>
    </citation>
    <scope>NUCLEOTIDE SEQUENCE [LARGE SCALE GENOMIC DNA]</scope>
    <source>
        <strain evidence="2">cv. Finnish</strain>
    </source>
</reference>
<keyword evidence="2" id="KW-1185">Reference proteome</keyword>
<evidence type="ECO:0000313" key="1">
    <source>
        <dbReference type="EMBL" id="KMZ68510.1"/>
    </source>
</evidence>
<sequence>MFPPISPPDFPKYLISAGIFRSVSQYVTSISTRRNFSFSLHSTPLRSPHAGFVISTSICTRRFCLLRFSGFISVLLVDYKTIFIFLLLMFLDNGLAAGMGLILVTLDVKNLGTMTLKREEMQRRIMLNLYLMNFSSNSRFN</sequence>
<proteinExistence type="predicted"/>
<gene>
    <name evidence="1" type="ORF">ZOSMA_239G00160</name>
</gene>
<dbReference type="AlphaFoldDB" id="A0A0K9PJU6"/>
<evidence type="ECO:0000313" key="2">
    <source>
        <dbReference type="Proteomes" id="UP000036987"/>
    </source>
</evidence>
<organism evidence="1 2">
    <name type="scientific">Zostera marina</name>
    <name type="common">Eelgrass</name>
    <dbReference type="NCBI Taxonomy" id="29655"/>
    <lineage>
        <taxon>Eukaryota</taxon>
        <taxon>Viridiplantae</taxon>
        <taxon>Streptophyta</taxon>
        <taxon>Embryophyta</taxon>
        <taxon>Tracheophyta</taxon>
        <taxon>Spermatophyta</taxon>
        <taxon>Magnoliopsida</taxon>
        <taxon>Liliopsida</taxon>
        <taxon>Zosteraceae</taxon>
        <taxon>Zostera</taxon>
    </lineage>
</organism>